<dbReference type="AlphaFoldDB" id="A0A2U1KEU8"/>
<comment type="caution">
    <text evidence="2">The sequence shown here is derived from an EMBL/GenBank/DDBJ whole genome shotgun (WGS) entry which is preliminary data.</text>
</comment>
<evidence type="ECO:0000313" key="2">
    <source>
        <dbReference type="EMBL" id="PWA35305.1"/>
    </source>
</evidence>
<gene>
    <name evidence="2" type="ORF">CTI12_AA610710</name>
</gene>
<protein>
    <submittedName>
        <fullName evidence="2">Uncharacterized protein</fullName>
    </submittedName>
</protein>
<reference evidence="2 3" key="1">
    <citation type="journal article" date="2018" name="Mol. Plant">
        <title>The genome of Artemisia annua provides insight into the evolution of Asteraceae family and artemisinin biosynthesis.</title>
        <authorList>
            <person name="Shen Q."/>
            <person name="Zhang L."/>
            <person name="Liao Z."/>
            <person name="Wang S."/>
            <person name="Yan T."/>
            <person name="Shi P."/>
            <person name="Liu M."/>
            <person name="Fu X."/>
            <person name="Pan Q."/>
            <person name="Wang Y."/>
            <person name="Lv Z."/>
            <person name="Lu X."/>
            <person name="Zhang F."/>
            <person name="Jiang W."/>
            <person name="Ma Y."/>
            <person name="Chen M."/>
            <person name="Hao X."/>
            <person name="Li L."/>
            <person name="Tang Y."/>
            <person name="Lv G."/>
            <person name="Zhou Y."/>
            <person name="Sun X."/>
            <person name="Brodelius P.E."/>
            <person name="Rose J.K.C."/>
            <person name="Tang K."/>
        </authorList>
    </citation>
    <scope>NUCLEOTIDE SEQUENCE [LARGE SCALE GENOMIC DNA]</scope>
    <source>
        <strain evidence="3">cv. Huhao1</strain>
        <tissue evidence="2">Leaf</tissue>
    </source>
</reference>
<evidence type="ECO:0000313" key="3">
    <source>
        <dbReference type="Proteomes" id="UP000245207"/>
    </source>
</evidence>
<dbReference type="EMBL" id="PKPP01020263">
    <property type="protein sequence ID" value="PWA35305.1"/>
    <property type="molecule type" value="Genomic_DNA"/>
</dbReference>
<organism evidence="2 3">
    <name type="scientific">Artemisia annua</name>
    <name type="common">Sweet wormwood</name>
    <dbReference type="NCBI Taxonomy" id="35608"/>
    <lineage>
        <taxon>Eukaryota</taxon>
        <taxon>Viridiplantae</taxon>
        <taxon>Streptophyta</taxon>
        <taxon>Embryophyta</taxon>
        <taxon>Tracheophyta</taxon>
        <taxon>Spermatophyta</taxon>
        <taxon>Magnoliopsida</taxon>
        <taxon>eudicotyledons</taxon>
        <taxon>Gunneridae</taxon>
        <taxon>Pentapetalae</taxon>
        <taxon>asterids</taxon>
        <taxon>campanulids</taxon>
        <taxon>Asterales</taxon>
        <taxon>Asteraceae</taxon>
        <taxon>Asteroideae</taxon>
        <taxon>Anthemideae</taxon>
        <taxon>Artemisiinae</taxon>
        <taxon>Artemisia</taxon>
    </lineage>
</organism>
<feature type="region of interest" description="Disordered" evidence="1">
    <location>
        <begin position="1"/>
        <end position="34"/>
    </location>
</feature>
<keyword evidence="3" id="KW-1185">Reference proteome</keyword>
<proteinExistence type="predicted"/>
<dbReference type="Proteomes" id="UP000245207">
    <property type="component" value="Unassembled WGS sequence"/>
</dbReference>
<evidence type="ECO:0000256" key="1">
    <source>
        <dbReference type="SAM" id="MobiDB-lite"/>
    </source>
</evidence>
<sequence>MEKGFLMNKSASKGSKIDGKSGGSGVGVGNPSTSLADQAKLKNIGSSGMNMGSTTFSSSNLAEKKGVQSAVKLSQSGDNVVAHEDVGTSVGGGLFTSMAVTMDGMYMTMTGKPMDAPCNPL</sequence>
<accession>A0A2U1KEU8</accession>
<name>A0A2U1KEU8_ARTAN</name>